<dbReference type="Proteomes" id="UP000011087">
    <property type="component" value="Unassembled WGS sequence"/>
</dbReference>
<evidence type="ECO:0000256" key="6">
    <source>
        <dbReference type="ARBA" id="ARBA00023306"/>
    </source>
</evidence>
<evidence type="ECO:0000313" key="9">
    <source>
        <dbReference type="EMBL" id="EKX45387.1"/>
    </source>
</evidence>
<dbReference type="GeneID" id="17302011"/>
<dbReference type="FunFam" id="3.90.190.10:FF:000006">
    <property type="entry name" value="Dual specificity protein phosphatase CDC14B"/>
    <property type="match status" value="1"/>
</dbReference>
<dbReference type="CDD" id="cd17657">
    <property type="entry name" value="CDC14_N"/>
    <property type="match status" value="1"/>
</dbReference>
<reference evidence="11" key="2">
    <citation type="submission" date="2012-11" db="EMBL/GenBank/DDBJ databases">
        <authorList>
            <person name="Kuo A."/>
            <person name="Curtis B.A."/>
            <person name="Tanifuji G."/>
            <person name="Burki F."/>
            <person name="Gruber A."/>
            <person name="Irimia M."/>
            <person name="Maruyama S."/>
            <person name="Arias M.C."/>
            <person name="Ball S.G."/>
            <person name="Gile G.H."/>
            <person name="Hirakawa Y."/>
            <person name="Hopkins J.F."/>
            <person name="Rensing S.A."/>
            <person name="Schmutz J."/>
            <person name="Symeonidi A."/>
            <person name="Elias M."/>
            <person name="Eveleigh R.J."/>
            <person name="Herman E.K."/>
            <person name="Klute M.J."/>
            <person name="Nakayama T."/>
            <person name="Obornik M."/>
            <person name="Reyes-Prieto A."/>
            <person name="Armbrust E.V."/>
            <person name="Aves S.J."/>
            <person name="Beiko R.G."/>
            <person name="Coutinho P."/>
            <person name="Dacks J.B."/>
            <person name="Durnford D.G."/>
            <person name="Fast N.M."/>
            <person name="Green B.R."/>
            <person name="Grisdale C."/>
            <person name="Hempe F."/>
            <person name="Henrissat B."/>
            <person name="Hoppner M.P."/>
            <person name="Ishida K.-I."/>
            <person name="Kim E."/>
            <person name="Koreny L."/>
            <person name="Kroth P.G."/>
            <person name="Liu Y."/>
            <person name="Malik S.-B."/>
            <person name="Maier U.G."/>
            <person name="McRose D."/>
            <person name="Mock T."/>
            <person name="Neilson J.A."/>
            <person name="Onodera N.T."/>
            <person name="Poole A.M."/>
            <person name="Pritham E.J."/>
            <person name="Richards T.A."/>
            <person name="Rocap G."/>
            <person name="Roy S.W."/>
            <person name="Sarai C."/>
            <person name="Schaack S."/>
            <person name="Shirato S."/>
            <person name="Slamovits C.H."/>
            <person name="Spencer D.F."/>
            <person name="Suzuki S."/>
            <person name="Worden A.Z."/>
            <person name="Zauner S."/>
            <person name="Barry K."/>
            <person name="Bell C."/>
            <person name="Bharti A.K."/>
            <person name="Crow J.A."/>
            <person name="Grimwood J."/>
            <person name="Kramer R."/>
            <person name="Lindquist E."/>
            <person name="Lucas S."/>
            <person name="Salamov A."/>
            <person name="McFadden G.I."/>
            <person name="Lane C.E."/>
            <person name="Keeling P.J."/>
            <person name="Gray M.W."/>
            <person name="Grigoriev I.V."/>
            <person name="Archibald J.M."/>
        </authorList>
    </citation>
    <scope>NUCLEOTIDE SEQUENCE</scope>
    <source>
        <strain evidence="11">CCMP2712</strain>
    </source>
</reference>
<dbReference type="InterPro" id="IPR000340">
    <property type="entry name" value="Dual-sp_phosphatase_cat-dom"/>
</dbReference>
<dbReference type="PROSITE" id="PS50054">
    <property type="entry name" value="TYR_PHOSPHATASE_DUAL"/>
    <property type="match status" value="1"/>
</dbReference>
<evidence type="ECO:0000256" key="2">
    <source>
        <dbReference type="ARBA" id="ARBA00013064"/>
    </source>
</evidence>
<dbReference type="PANTHER" id="PTHR23339">
    <property type="entry name" value="TYROSINE SPECIFIC PROTEIN PHOSPHATASE AND DUAL SPECIFICITY PROTEIN PHOSPHATASE"/>
    <property type="match status" value="1"/>
</dbReference>
<dbReference type="STRING" id="905079.L1JAQ7"/>
<dbReference type="Gene3D" id="3.90.190.10">
    <property type="entry name" value="Protein tyrosine phosphatase superfamily"/>
    <property type="match status" value="2"/>
</dbReference>
<dbReference type="CDD" id="cd14499">
    <property type="entry name" value="CDC14_C"/>
    <property type="match status" value="1"/>
</dbReference>
<dbReference type="InterPro" id="IPR029021">
    <property type="entry name" value="Prot-tyrosine_phosphatase-like"/>
</dbReference>
<dbReference type="AlphaFoldDB" id="L1JAQ7"/>
<reference evidence="9 11" key="1">
    <citation type="journal article" date="2012" name="Nature">
        <title>Algal genomes reveal evolutionary mosaicism and the fate of nucleomorphs.</title>
        <authorList>
            <consortium name="DOE Joint Genome Institute"/>
            <person name="Curtis B.A."/>
            <person name="Tanifuji G."/>
            <person name="Burki F."/>
            <person name="Gruber A."/>
            <person name="Irimia M."/>
            <person name="Maruyama S."/>
            <person name="Arias M.C."/>
            <person name="Ball S.G."/>
            <person name="Gile G.H."/>
            <person name="Hirakawa Y."/>
            <person name="Hopkins J.F."/>
            <person name="Kuo A."/>
            <person name="Rensing S.A."/>
            <person name="Schmutz J."/>
            <person name="Symeonidi A."/>
            <person name="Elias M."/>
            <person name="Eveleigh R.J."/>
            <person name="Herman E.K."/>
            <person name="Klute M.J."/>
            <person name="Nakayama T."/>
            <person name="Obornik M."/>
            <person name="Reyes-Prieto A."/>
            <person name="Armbrust E.V."/>
            <person name="Aves S.J."/>
            <person name="Beiko R.G."/>
            <person name="Coutinho P."/>
            <person name="Dacks J.B."/>
            <person name="Durnford D.G."/>
            <person name="Fast N.M."/>
            <person name="Green B.R."/>
            <person name="Grisdale C.J."/>
            <person name="Hempel F."/>
            <person name="Henrissat B."/>
            <person name="Hoppner M.P."/>
            <person name="Ishida K."/>
            <person name="Kim E."/>
            <person name="Koreny L."/>
            <person name="Kroth P.G."/>
            <person name="Liu Y."/>
            <person name="Malik S.B."/>
            <person name="Maier U.G."/>
            <person name="McRose D."/>
            <person name="Mock T."/>
            <person name="Neilson J.A."/>
            <person name="Onodera N.T."/>
            <person name="Poole A.M."/>
            <person name="Pritham E.J."/>
            <person name="Richards T.A."/>
            <person name="Rocap G."/>
            <person name="Roy S.W."/>
            <person name="Sarai C."/>
            <person name="Schaack S."/>
            <person name="Shirato S."/>
            <person name="Slamovits C.H."/>
            <person name="Spencer D.F."/>
            <person name="Suzuki S."/>
            <person name="Worden A.Z."/>
            <person name="Zauner S."/>
            <person name="Barry K."/>
            <person name="Bell C."/>
            <person name="Bharti A.K."/>
            <person name="Crow J.A."/>
            <person name="Grimwood J."/>
            <person name="Kramer R."/>
            <person name="Lindquist E."/>
            <person name="Lucas S."/>
            <person name="Salamov A."/>
            <person name="McFadden G.I."/>
            <person name="Lane C.E."/>
            <person name="Keeling P.J."/>
            <person name="Gray M.W."/>
            <person name="Grigoriev I.V."/>
            <person name="Archibald J.M."/>
        </authorList>
    </citation>
    <scope>NUCLEOTIDE SEQUENCE</scope>
    <source>
        <strain evidence="9 11">CCMP2712</strain>
    </source>
</reference>
<protein>
    <recommendedName>
        <fullName evidence="2">protein-tyrosine-phosphatase</fullName>
        <ecNumber evidence="2">3.1.3.48</ecNumber>
    </recommendedName>
</protein>
<evidence type="ECO:0000313" key="11">
    <source>
        <dbReference type="Proteomes" id="UP000011087"/>
    </source>
</evidence>
<dbReference type="InterPro" id="IPR020422">
    <property type="entry name" value="TYR_PHOSPHATASE_DUAL_dom"/>
</dbReference>
<dbReference type="SUPFAM" id="SSF52799">
    <property type="entry name" value="(Phosphotyrosine protein) phosphatases II"/>
    <property type="match status" value="2"/>
</dbReference>
<dbReference type="EnsemblProtists" id="EKX45387">
    <property type="protein sequence ID" value="EKX45387"/>
    <property type="gene ID" value="GUITHDRAFT_60230"/>
</dbReference>
<dbReference type="InterPro" id="IPR016130">
    <property type="entry name" value="Tyr_Pase_AS"/>
</dbReference>
<evidence type="ECO:0000256" key="5">
    <source>
        <dbReference type="ARBA" id="ARBA00022912"/>
    </source>
</evidence>
<keyword evidence="4" id="KW-0378">Hydrolase</keyword>
<dbReference type="SMART" id="SM00404">
    <property type="entry name" value="PTPc_motif"/>
    <property type="match status" value="1"/>
</dbReference>
<keyword evidence="5" id="KW-0904">Protein phosphatase</keyword>
<name>L1JAQ7_GUITC</name>
<proteinExistence type="inferred from homology"/>
<dbReference type="KEGG" id="gtt:GUITHDRAFT_60230"/>
<dbReference type="GO" id="GO:0004725">
    <property type="term" value="F:protein tyrosine phosphatase activity"/>
    <property type="evidence" value="ECO:0007669"/>
    <property type="project" value="UniProtKB-EC"/>
</dbReference>
<feature type="domain" description="Tyrosine specific protein phosphatases" evidence="8">
    <location>
        <begin position="221"/>
        <end position="283"/>
    </location>
</feature>
<dbReference type="PaxDb" id="55529-EKX45387"/>
<evidence type="ECO:0000313" key="10">
    <source>
        <dbReference type="EnsemblProtists" id="EKX45387"/>
    </source>
</evidence>
<feature type="domain" description="Tyrosine-protein phosphatase" evidence="7">
    <location>
        <begin position="142"/>
        <end position="296"/>
    </location>
</feature>
<sequence length="297" mass="33937">HMCVPARLRYFPFCADFGPFNLGTTITMLRSFEDKLRSGTQERITLFVEDTITDVTNGMYLIGSFLCVSMGLSPSEAWIPFAQVSPWDHCPFRDATWAPSTFNITLRDCWAGLQRAMEQGLLDPSSLDVNEYFYYESPWNGDMHEVVKGKFIAFRGPKGSKMNDTSFIPSDFELVFHAKNVTRVIRLNENEYRKEEFEEMGIKHTDLFFVDCSTPSDAIVDKFLKIAEKEKGVMAVHCFAGLGRTGTLIATYLMKHRSFTAREAIAWLRICRPGSVIGPQQQFLELMEEKLKRLGED</sequence>
<feature type="non-terminal residue" evidence="9">
    <location>
        <position position="1"/>
    </location>
</feature>
<dbReference type="eggNOG" id="KOG1720">
    <property type="taxonomic scope" value="Eukaryota"/>
</dbReference>
<evidence type="ECO:0000259" key="7">
    <source>
        <dbReference type="PROSITE" id="PS50054"/>
    </source>
</evidence>
<dbReference type="HOGENOM" id="CLU_017787_0_2_1"/>
<evidence type="ECO:0000256" key="3">
    <source>
        <dbReference type="ARBA" id="ARBA00022618"/>
    </source>
</evidence>
<dbReference type="InterPro" id="IPR050561">
    <property type="entry name" value="PTP"/>
</dbReference>
<reference evidence="10" key="3">
    <citation type="submission" date="2016-03" db="UniProtKB">
        <authorList>
            <consortium name="EnsemblProtists"/>
        </authorList>
    </citation>
    <scope>IDENTIFICATION</scope>
</reference>
<evidence type="ECO:0000256" key="1">
    <source>
        <dbReference type="ARBA" id="ARBA00007315"/>
    </source>
</evidence>
<dbReference type="InterPro" id="IPR003595">
    <property type="entry name" value="Tyr_Pase_cat"/>
</dbReference>
<feature type="non-terminal residue" evidence="9">
    <location>
        <position position="297"/>
    </location>
</feature>
<dbReference type="EC" id="3.1.3.48" evidence="2"/>
<keyword evidence="3" id="KW-0132">Cell division</keyword>
<evidence type="ECO:0000256" key="4">
    <source>
        <dbReference type="ARBA" id="ARBA00022801"/>
    </source>
</evidence>
<organism evidence="9">
    <name type="scientific">Guillardia theta (strain CCMP2712)</name>
    <name type="common">Cryptophyte</name>
    <dbReference type="NCBI Taxonomy" id="905079"/>
    <lineage>
        <taxon>Eukaryota</taxon>
        <taxon>Cryptophyceae</taxon>
        <taxon>Pyrenomonadales</taxon>
        <taxon>Geminigeraceae</taxon>
        <taxon>Guillardia</taxon>
    </lineage>
</organism>
<dbReference type="RefSeq" id="XP_005832367.1">
    <property type="nucleotide sequence ID" value="XM_005832310.1"/>
</dbReference>
<evidence type="ECO:0000259" key="8">
    <source>
        <dbReference type="PROSITE" id="PS50056"/>
    </source>
</evidence>
<dbReference type="GO" id="GO:0051301">
    <property type="term" value="P:cell division"/>
    <property type="evidence" value="ECO:0007669"/>
    <property type="project" value="UniProtKB-KW"/>
</dbReference>
<dbReference type="PROSITE" id="PS00383">
    <property type="entry name" value="TYR_PHOSPHATASE_1"/>
    <property type="match status" value="1"/>
</dbReference>
<keyword evidence="6" id="KW-0131">Cell cycle</keyword>
<accession>L1JAQ7</accession>
<dbReference type="InterPro" id="IPR029260">
    <property type="entry name" value="DSPn"/>
</dbReference>
<dbReference type="InterPro" id="IPR044506">
    <property type="entry name" value="CDC14_C"/>
</dbReference>
<dbReference type="Pfam" id="PF00782">
    <property type="entry name" value="DSPc"/>
    <property type="match status" value="1"/>
</dbReference>
<dbReference type="EMBL" id="JH992999">
    <property type="protein sequence ID" value="EKX45387.1"/>
    <property type="molecule type" value="Genomic_DNA"/>
</dbReference>
<dbReference type="SMART" id="SM00195">
    <property type="entry name" value="DSPc"/>
    <property type="match status" value="1"/>
</dbReference>
<gene>
    <name evidence="9" type="ORF">GUITHDRAFT_60230</name>
</gene>
<comment type="similarity">
    <text evidence="1">Belongs to the protein-tyrosine phosphatase family. Non-receptor class CDC14 subfamily.</text>
</comment>
<dbReference type="PROSITE" id="PS50056">
    <property type="entry name" value="TYR_PHOSPHATASE_2"/>
    <property type="match status" value="1"/>
</dbReference>
<keyword evidence="11" id="KW-1185">Reference proteome</keyword>
<dbReference type="InterPro" id="IPR000387">
    <property type="entry name" value="Tyr_Pase_dom"/>
</dbReference>
<dbReference type="OrthoDB" id="266663at2759"/>
<dbReference type="Pfam" id="PF14671">
    <property type="entry name" value="DSPn"/>
    <property type="match status" value="1"/>
</dbReference>